<keyword evidence="2 5" id="KW-0413">Isomerase</keyword>
<sequence length="324" mass="35850">MAETIQASAVVAPEQHGLRLDQAAAELFPDYSRSRLQEWIRSGALSCDGEQVRPRDKVREGAVLELLAELEAEVSWLPESIKLDIVYEDASILVVNKQAGLVVHPAVGHRSGTLVNALLSYYPELVNLPRAGVVHRLDKDTSGLMVVARSLTAHADLVRQLSERTVKREYMAVCIGAMTGGGRIDVPLGRHPRDRKKMAVVAGGKEAITHYRVAERFGHHTAISVRLETGRTHQIRVHMAHQHYPLIGDPTYGGRPRIPRGAEQPLIDGLRGFPRQALHARALGLIHPQQQELCEWEVPLPADMDELLGLLRRFDPVVPDGPAY</sequence>
<dbReference type="Gene3D" id="3.10.290.10">
    <property type="entry name" value="RNA-binding S4 domain"/>
    <property type="match status" value="1"/>
</dbReference>
<dbReference type="NCBIfam" id="NF008385">
    <property type="entry name" value="PRK11180.1"/>
    <property type="match status" value="1"/>
</dbReference>
<comment type="similarity">
    <text evidence="1 5">Belongs to the pseudouridine synthase RluA family.</text>
</comment>
<gene>
    <name evidence="7" type="primary">rluD</name>
    <name evidence="7" type="ORF">EYC98_20240</name>
</gene>
<organism evidence="7 8">
    <name type="scientific">Candidatus Litorirhabdus singularis</name>
    <dbReference type="NCBI Taxonomy" id="2518993"/>
    <lineage>
        <taxon>Bacteria</taxon>
        <taxon>Pseudomonadati</taxon>
        <taxon>Pseudomonadota</taxon>
        <taxon>Gammaproteobacteria</taxon>
        <taxon>Cellvibrionales</taxon>
        <taxon>Halieaceae</taxon>
        <taxon>Candidatus Litorirhabdus</taxon>
    </lineage>
</organism>
<dbReference type="CDD" id="cd02869">
    <property type="entry name" value="PseudoU_synth_RluA_like"/>
    <property type="match status" value="1"/>
</dbReference>
<dbReference type="EMBL" id="SHNN01000006">
    <property type="protein sequence ID" value="MCX2983198.1"/>
    <property type="molecule type" value="Genomic_DNA"/>
</dbReference>
<comment type="catalytic activity">
    <reaction evidence="5">
        <text>a uridine in RNA = a pseudouridine in RNA</text>
        <dbReference type="Rhea" id="RHEA:48348"/>
        <dbReference type="Rhea" id="RHEA-COMP:12068"/>
        <dbReference type="Rhea" id="RHEA-COMP:12069"/>
        <dbReference type="ChEBI" id="CHEBI:65314"/>
        <dbReference type="ChEBI" id="CHEBI:65315"/>
    </reaction>
</comment>
<dbReference type="PROSITE" id="PS01129">
    <property type="entry name" value="PSI_RLU"/>
    <property type="match status" value="1"/>
</dbReference>
<evidence type="ECO:0000256" key="2">
    <source>
        <dbReference type="ARBA" id="ARBA00023235"/>
    </source>
</evidence>
<evidence type="ECO:0000313" key="7">
    <source>
        <dbReference type="EMBL" id="MCX2983198.1"/>
    </source>
</evidence>
<evidence type="ECO:0000313" key="8">
    <source>
        <dbReference type="Proteomes" id="UP001143362"/>
    </source>
</evidence>
<dbReference type="Proteomes" id="UP001143362">
    <property type="component" value="Unassembled WGS sequence"/>
</dbReference>
<protein>
    <recommendedName>
        <fullName evidence="5">Pseudouridine synthase</fullName>
        <ecNumber evidence="5">5.4.99.-</ecNumber>
    </recommendedName>
</protein>
<dbReference type="InterPro" id="IPR020103">
    <property type="entry name" value="PsdUridine_synth_cat_dom_sf"/>
</dbReference>
<comment type="caution">
    <text evidence="7">The sequence shown here is derived from an EMBL/GenBank/DDBJ whole genome shotgun (WGS) entry which is preliminary data.</text>
</comment>
<dbReference type="InterPro" id="IPR006145">
    <property type="entry name" value="PsdUridine_synth_RsuA/RluA"/>
</dbReference>
<accession>A0ABT3TLM1</accession>
<dbReference type="CDD" id="cd00165">
    <property type="entry name" value="S4"/>
    <property type="match status" value="1"/>
</dbReference>
<dbReference type="InterPro" id="IPR036986">
    <property type="entry name" value="S4_RNA-bd_sf"/>
</dbReference>
<evidence type="ECO:0000256" key="3">
    <source>
        <dbReference type="ARBA" id="ARBA00036882"/>
    </source>
</evidence>
<dbReference type="EC" id="5.4.99.-" evidence="5"/>
<dbReference type="RefSeq" id="WP_279247235.1">
    <property type="nucleotide sequence ID" value="NZ_SHNN01000006.1"/>
</dbReference>
<keyword evidence="8" id="KW-1185">Reference proteome</keyword>
<proteinExistence type="inferred from homology"/>
<dbReference type="PANTHER" id="PTHR21600">
    <property type="entry name" value="MITOCHONDRIAL RNA PSEUDOURIDINE SYNTHASE"/>
    <property type="match status" value="1"/>
</dbReference>
<dbReference type="GO" id="GO:0160140">
    <property type="term" value="F:23S rRNA pseudouridine(1911/1915/1917) synthase activity"/>
    <property type="evidence" value="ECO:0007669"/>
    <property type="project" value="UniProtKB-EC"/>
</dbReference>
<dbReference type="InterPro" id="IPR002942">
    <property type="entry name" value="S4_RNA-bd"/>
</dbReference>
<dbReference type="NCBIfam" id="TIGR00005">
    <property type="entry name" value="rluA_subfam"/>
    <property type="match status" value="1"/>
</dbReference>
<dbReference type="PROSITE" id="PS50889">
    <property type="entry name" value="S4"/>
    <property type="match status" value="1"/>
</dbReference>
<evidence type="ECO:0000256" key="4">
    <source>
        <dbReference type="PROSITE-ProRule" id="PRU00182"/>
    </source>
</evidence>
<dbReference type="Gene3D" id="3.30.2350.10">
    <property type="entry name" value="Pseudouridine synthase"/>
    <property type="match status" value="1"/>
</dbReference>
<keyword evidence="4" id="KW-0694">RNA-binding</keyword>
<dbReference type="SUPFAM" id="SSF55120">
    <property type="entry name" value="Pseudouridine synthase"/>
    <property type="match status" value="1"/>
</dbReference>
<dbReference type="InterPro" id="IPR050188">
    <property type="entry name" value="RluA_PseudoU_synthase"/>
</dbReference>
<evidence type="ECO:0000259" key="6">
    <source>
        <dbReference type="SMART" id="SM00363"/>
    </source>
</evidence>
<dbReference type="SMART" id="SM00363">
    <property type="entry name" value="S4"/>
    <property type="match status" value="1"/>
</dbReference>
<evidence type="ECO:0000256" key="1">
    <source>
        <dbReference type="ARBA" id="ARBA00010876"/>
    </source>
</evidence>
<comment type="catalytic activity">
    <reaction evidence="3">
        <text>uridine(1911/1915/1917) in 23S rRNA = pseudouridine(1911/1915/1917) in 23S rRNA</text>
        <dbReference type="Rhea" id="RHEA:42524"/>
        <dbReference type="Rhea" id="RHEA-COMP:10097"/>
        <dbReference type="Rhea" id="RHEA-COMP:10098"/>
        <dbReference type="ChEBI" id="CHEBI:65314"/>
        <dbReference type="ChEBI" id="CHEBI:65315"/>
        <dbReference type="EC" id="5.4.99.23"/>
    </reaction>
</comment>
<evidence type="ECO:0000256" key="5">
    <source>
        <dbReference type="RuleBase" id="RU362028"/>
    </source>
</evidence>
<dbReference type="InterPro" id="IPR006225">
    <property type="entry name" value="PsdUridine_synth_RluC/D"/>
</dbReference>
<dbReference type="SUPFAM" id="SSF55174">
    <property type="entry name" value="Alpha-L RNA-binding motif"/>
    <property type="match status" value="1"/>
</dbReference>
<reference evidence="7" key="1">
    <citation type="submission" date="2019-02" db="EMBL/GenBank/DDBJ databases">
        <authorList>
            <person name="Li S.-H."/>
        </authorList>
    </citation>
    <scope>NUCLEOTIDE SEQUENCE</scope>
    <source>
        <strain evidence="7">IMCC14734</strain>
    </source>
</reference>
<dbReference type="InterPro" id="IPR006224">
    <property type="entry name" value="PsdUridine_synth_RluA-like_CS"/>
</dbReference>
<comment type="function">
    <text evidence="5">Responsible for synthesis of pseudouridine from uracil.</text>
</comment>
<name>A0ABT3TLM1_9GAMM</name>
<dbReference type="PANTHER" id="PTHR21600:SF44">
    <property type="entry name" value="RIBOSOMAL LARGE SUBUNIT PSEUDOURIDINE SYNTHASE D"/>
    <property type="match status" value="1"/>
</dbReference>
<dbReference type="Pfam" id="PF00849">
    <property type="entry name" value="PseudoU_synth_2"/>
    <property type="match status" value="1"/>
</dbReference>
<feature type="domain" description="RNA-binding S4" evidence="6">
    <location>
        <begin position="18"/>
        <end position="82"/>
    </location>
</feature>
<dbReference type="Pfam" id="PF01479">
    <property type="entry name" value="S4"/>
    <property type="match status" value="1"/>
</dbReference>